<dbReference type="InterPro" id="IPR032675">
    <property type="entry name" value="LRR_dom_sf"/>
</dbReference>
<protein>
    <submittedName>
        <fullName evidence="2">Uncharacterized protein</fullName>
    </submittedName>
</protein>
<comment type="caution">
    <text evidence="2">The sequence shown here is derived from an EMBL/GenBank/DDBJ whole genome shotgun (WGS) entry which is preliminary data.</text>
</comment>
<evidence type="ECO:0000313" key="3">
    <source>
        <dbReference type="Proteomes" id="UP001165060"/>
    </source>
</evidence>
<dbReference type="Proteomes" id="UP001165060">
    <property type="component" value="Unassembled WGS sequence"/>
</dbReference>
<sequence>MPKTPSEKIAAYTRAAEAAFAAGQAYLLLASLRSSSASSDSDSDSSSLNEDEEIGEWEDDEDVTDVTIADGVTEIKEKAFWGCEGLTNLSFLKGSAITTIGGNAFNGTGLINLQGIKGVRKIGMGTFASCFA</sequence>
<evidence type="ECO:0000313" key="2">
    <source>
        <dbReference type="EMBL" id="GMI22117.1"/>
    </source>
</evidence>
<proteinExistence type="predicted"/>
<evidence type="ECO:0000256" key="1">
    <source>
        <dbReference type="SAM" id="MobiDB-lite"/>
    </source>
</evidence>
<feature type="compositionally biased region" description="Low complexity" evidence="1">
    <location>
        <begin position="36"/>
        <end position="48"/>
    </location>
</feature>
<dbReference type="EMBL" id="BRYB01002584">
    <property type="protein sequence ID" value="GMI22117.1"/>
    <property type="molecule type" value="Genomic_DNA"/>
</dbReference>
<gene>
    <name evidence="2" type="ORF">TeGR_g3182</name>
</gene>
<feature type="compositionally biased region" description="Acidic residues" evidence="1">
    <location>
        <begin position="49"/>
        <end position="63"/>
    </location>
</feature>
<reference evidence="2 3" key="1">
    <citation type="journal article" date="2023" name="Commun. Biol.">
        <title>Genome analysis of Parmales, the sister group of diatoms, reveals the evolutionary specialization of diatoms from phago-mixotrophs to photoautotrophs.</title>
        <authorList>
            <person name="Ban H."/>
            <person name="Sato S."/>
            <person name="Yoshikawa S."/>
            <person name="Yamada K."/>
            <person name="Nakamura Y."/>
            <person name="Ichinomiya M."/>
            <person name="Sato N."/>
            <person name="Blanc-Mathieu R."/>
            <person name="Endo H."/>
            <person name="Kuwata A."/>
            <person name="Ogata H."/>
        </authorList>
    </citation>
    <scope>NUCLEOTIDE SEQUENCE [LARGE SCALE GENOMIC DNA]</scope>
</reference>
<name>A0ABQ6M9J4_9STRA</name>
<accession>A0ABQ6M9J4</accession>
<keyword evidence="3" id="KW-1185">Reference proteome</keyword>
<organism evidence="2 3">
    <name type="scientific">Tetraparma gracilis</name>
    <dbReference type="NCBI Taxonomy" id="2962635"/>
    <lineage>
        <taxon>Eukaryota</taxon>
        <taxon>Sar</taxon>
        <taxon>Stramenopiles</taxon>
        <taxon>Ochrophyta</taxon>
        <taxon>Bolidophyceae</taxon>
        <taxon>Parmales</taxon>
        <taxon>Triparmaceae</taxon>
        <taxon>Tetraparma</taxon>
    </lineage>
</organism>
<dbReference type="InterPro" id="IPR026906">
    <property type="entry name" value="LRR_5"/>
</dbReference>
<dbReference type="Pfam" id="PF13306">
    <property type="entry name" value="LRR_5"/>
    <property type="match status" value="1"/>
</dbReference>
<dbReference type="Gene3D" id="3.80.10.10">
    <property type="entry name" value="Ribonuclease Inhibitor"/>
    <property type="match status" value="1"/>
</dbReference>
<feature type="region of interest" description="Disordered" evidence="1">
    <location>
        <begin position="36"/>
        <end position="63"/>
    </location>
</feature>